<dbReference type="AlphaFoldDB" id="A0AAV2WG84"/>
<dbReference type="InterPro" id="IPR027417">
    <property type="entry name" value="P-loop_NTPase"/>
</dbReference>
<reference evidence="3" key="1">
    <citation type="submission" date="2014-05" db="EMBL/GenBank/DDBJ databases">
        <authorList>
            <person name="Urmite Genomes"/>
        </authorList>
    </citation>
    <scope>NUCLEOTIDE SEQUENCE</scope>
    <source>
        <strain evidence="3">DSM 44074</strain>
    </source>
</reference>
<dbReference type="PANTHER" id="PTHR43581:SF2">
    <property type="entry name" value="EXCINUCLEASE ATPASE SUBUNIT"/>
    <property type="match status" value="1"/>
</dbReference>
<dbReference type="SUPFAM" id="SSF52540">
    <property type="entry name" value="P-loop containing nucleoside triphosphate hydrolases"/>
    <property type="match status" value="1"/>
</dbReference>
<gene>
    <name evidence="3" type="ORF">BN1047_01037</name>
</gene>
<evidence type="ECO:0000313" key="3">
    <source>
        <dbReference type="EMBL" id="CDQ43174.1"/>
    </source>
</evidence>
<organism evidence="3 4">
    <name type="scientific">Mycolicibacterium neoaurum</name>
    <name type="common">Mycobacterium neoaurum</name>
    <dbReference type="NCBI Taxonomy" id="1795"/>
    <lineage>
        <taxon>Bacteria</taxon>
        <taxon>Bacillati</taxon>
        <taxon>Actinomycetota</taxon>
        <taxon>Actinomycetes</taxon>
        <taxon>Mycobacteriales</taxon>
        <taxon>Mycobacteriaceae</taxon>
        <taxon>Mycolicibacterium</taxon>
    </lineage>
</organism>
<dbReference type="EMBL" id="LK021337">
    <property type="protein sequence ID" value="CDQ43174.1"/>
    <property type="molecule type" value="Genomic_DNA"/>
</dbReference>
<dbReference type="InterPro" id="IPR038729">
    <property type="entry name" value="Rad50/SbcC_AAA"/>
</dbReference>
<accession>A0AAV2WG84</accession>
<proteinExistence type="predicted"/>
<protein>
    <submittedName>
        <fullName evidence="3">Recombination protein F</fullName>
    </submittedName>
</protein>
<evidence type="ECO:0000256" key="1">
    <source>
        <dbReference type="SAM" id="MobiDB-lite"/>
    </source>
</evidence>
<feature type="domain" description="AAA+ ATPase" evidence="2">
    <location>
        <begin position="30"/>
        <end position="460"/>
    </location>
</feature>
<dbReference type="RefSeq" id="WP_081911684.1">
    <property type="nucleotide sequence ID" value="NZ_LK021337.1"/>
</dbReference>
<dbReference type="GO" id="GO:0006302">
    <property type="term" value="P:double-strand break repair"/>
    <property type="evidence" value="ECO:0007669"/>
    <property type="project" value="InterPro"/>
</dbReference>
<dbReference type="InterPro" id="IPR003959">
    <property type="entry name" value="ATPase_AAA_core"/>
</dbReference>
<reference evidence="3" key="2">
    <citation type="submission" date="2015-09" db="EMBL/GenBank/DDBJ databases">
        <title>Draft genome sequence of Mycobacterium neoaurum DSM 44074.</title>
        <authorList>
            <person name="Croce O."/>
            <person name="Robert C."/>
            <person name="Raoult D."/>
            <person name="Drancourt M."/>
        </authorList>
    </citation>
    <scope>NUCLEOTIDE SEQUENCE</scope>
    <source>
        <strain evidence="3">DSM 44074</strain>
    </source>
</reference>
<dbReference type="GO" id="GO:0005524">
    <property type="term" value="F:ATP binding"/>
    <property type="evidence" value="ECO:0007669"/>
    <property type="project" value="InterPro"/>
</dbReference>
<dbReference type="Proteomes" id="UP000028864">
    <property type="component" value="Unassembled WGS sequence"/>
</dbReference>
<feature type="region of interest" description="Disordered" evidence="1">
    <location>
        <begin position="151"/>
        <end position="193"/>
    </location>
</feature>
<dbReference type="Pfam" id="PF13476">
    <property type="entry name" value="AAA_23"/>
    <property type="match status" value="1"/>
</dbReference>
<dbReference type="PANTHER" id="PTHR43581">
    <property type="entry name" value="ATP/GTP PHOSPHATASE"/>
    <property type="match status" value="1"/>
</dbReference>
<dbReference type="SMART" id="SM00382">
    <property type="entry name" value="AAA"/>
    <property type="match status" value="1"/>
</dbReference>
<dbReference type="InterPro" id="IPR051396">
    <property type="entry name" value="Bact_Antivir_Def_Nuclease"/>
</dbReference>
<name>A0AAV2WG84_MYCNE</name>
<evidence type="ECO:0000313" key="4">
    <source>
        <dbReference type="Proteomes" id="UP000028864"/>
    </source>
</evidence>
<dbReference type="InterPro" id="IPR003593">
    <property type="entry name" value="AAA+_ATPase"/>
</dbReference>
<sequence length="689" mass="73942">MHGNLGVDVRLTKAEFSGFGRLANAQINLDHKVVAIVGPNEAGKTTLLNALAYIDNGESLSFVQRSRGVPGDVLDDHVVVRVQYRLNGDDQDAVSHLDLNEKPTELWLSRTAGPSDIGKEIVPAPYKNLATLALALKAFKAAGTDAAIADLEPANPDEDGNADLEPANPDEDGNADLEPANPDEDGNVVEPEQRRASFSIRLKAALDALDLCGELGTEEQAVELDPAAWIGEFDEHGLGGPIRSALEQVQAWIQKGDPTDEVANILWGRSPEILLFSDDHRLLASSYDLTAEIVDTPPAALDNICRMAELSLAELWKAINNGDEGARETLIELANQTLQSKFAQAWNQSNVAAHMKINGVSLEIRIKQDGYAITRFDERSAGLQMFVALVAFLNLRGQAVPPVLLIDEAETHLHIDAQADLVNEFMTQTRAAKIIYTTHSPACLPPDLGTNIRAVVPDPDNGQRSLVEGSFWTKGVGYSPLMLAMGAGAAAFSAARKVVLTEGATEMLLLPSLIKKAIDAQDLDYQVAPGLSEVPVSMYPELDLEGARVAYLVDGDQGGHGLRQALIDAGVPENRIVALGALTLENVLDPESYKQVVVKLINEAARAERVIISDLPDLPAHTTTPWPRTIKGWARSAGHPLPGKRVVASRLVEEGLAIPSPEGIEILKAAHAALSEVLNGGRPEDPARS</sequence>
<dbReference type="Pfam" id="PF13304">
    <property type="entry name" value="AAA_21"/>
    <property type="match status" value="1"/>
</dbReference>
<dbReference type="Gene3D" id="3.40.50.300">
    <property type="entry name" value="P-loop containing nucleotide triphosphate hydrolases"/>
    <property type="match status" value="2"/>
</dbReference>
<feature type="compositionally biased region" description="Acidic residues" evidence="1">
    <location>
        <begin position="155"/>
        <end position="187"/>
    </location>
</feature>
<evidence type="ECO:0000259" key="2">
    <source>
        <dbReference type="SMART" id="SM00382"/>
    </source>
</evidence>
<dbReference type="GO" id="GO:0016887">
    <property type="term" value="F:ATP hydrolysis activity"/>
    <property type="evidence" value="ECO:0007669"/>
    <property type="project" value="InterPro"/>
</dbReference>